<dbReference type="Proteomes" id="UP000694388">
    <property type="component" value="Unplaced"/>
</dbReference>
<organism evidence="2 3">
    <name type="scientific">Eptatretus burgeri</name>
    <name type="common">Inshore hagfish</name>
    <dbReference type="NCBI Taxonomy" id="7764"/>
    <lineage>
        <taxon>Eukaryota</taxon>
        <taxon>Metazoa</taxon>
        <taxon>Chordata</taxon>
        <taxon>Craniata</taxon>
        <taxon>Vertebrata</taxon>
        <taxon>Cyclostomata</taxon>
        <taxon>Myxini</taxon>
        <taxon>Myxiniformes</taxon>
        <taxon>Myxinidae</taxon>
        <taxon>Eptatretinae</taxon>
        <taxon>Eptatretus</taxon>
    </lineage>
</organism>
<reference evidence="2" key="2">
    <citation type="submission" date="2025-09" db="UniProtKB">
        <authorList>
            <consortium name="Ensembl"/>
        </authorList>
    </citation>
    <scope>IDENTIFICATION</scope>
</reference>
<reference evidence="2" key="1">
    <citation type="submission" date="2025-08" db="UniProtKB">
        <authorList>
            <consortium name="Ensembl"/>
        </authorList>
    </citation>
    <scope>IDENTIFICATION</scope>
</reference>
<accession>A0A8C4NN60</accession>
<feature type="domain" description="PH" evidence="1">
    <location>
        <begin position="69"/>
        <end position="182"/>
    </location>
</feature>
<sequence>MFLTPQVLYNSIKLERLEWAFDDDDDDDYYEEFHQPKPETHTSYDEEPRRFTLSGLNPFQEIPAVPNAVTYYCGLLHRKLYADTDHKKAPLGKRSWKPFYAVLKGMILYLYKNERSNESTDLGENLKTALSVHHALATPDKEHSKHRNVFRLQTADWKVFLFYTRTAEEMDSWVKRVNLVAATFSAPPLPAAVGSQRRFSRPLLPTSMAKLSQEEQLKAHEIKMRMIITELVEHQSYPPDRRVRGRELQDYKLKLQYLEFEKCRYEMYISALQARLLTGTDDLKAFEMAWCSEPEGPGYTGMSRAHSNPMLNNEASPPDSSMMRRILSERRAHDAQ</sequence>
<dbReference type="PANTHER" id="PTHR10663">
    <property type="entry name" value="GUANYL-NUCLEOTIDE EXCHANGE FACTOR"/>
    <property type="match status" value="1"/>
</dbReference>
<evidence type="ECO:0000259" key="1">
    <source>
        <dbReference type="PROSITE" id="PS50003"/>
    </source>
</evidence>
<dbReference type="InterPro" id="IPR001849">
    <property type="entry name" value="PH_domain"/>
</dbReference>
<dbReference type="SMART" id="SM00233">
    <property type="entry name" value="PH"/>
    <property type="match status" value="1"/>
</dbReference>
<dbReference type="FunFam" id="2.30.29.30:FF:000054">
    <property type="entry name" value="PH and SEC7 domain-containing protein 3"/>
    <property type="match status" value="1"/>
</dbReference>
<dbReference type="PANTHER" id="PTHR10663:SF376">
    <property type="entry name" value="PH AND SEC7 DOMAIN-CONTAINING PROTEIN"/>
    <property type="match status" value="1"/>
</dbReference>
<evidence type="ECO:0000313" key="2">
    <source>
        <dbReference type="Ensembl" id="ENSEBUP00000006113.1"/>
    </source>
</evidence>
<dbReference type="GeneTree" id="ENSGT00940000156591"/>
<dbReference type="Gene3D" id="2.30.29.30">
    <property type="entry name" value="Pleckstrin-homology domain (PH domain)/Phosphotyrosine-binding domain (PTB)"/>
    <property type="match status" value="1"/>
</dbReference>
<dbReference type="Pfam" id="PF15410">
    <property type="entry name" value="PH_9"/>
    <property type="match status" value="1"/>
</dbReference>
<dbReference type="OMA" id="EMESWIT"/>
<proteinExistence type="predicted"/>
<name>A0A8C4NN60_EPTBU</name>
<dbReference type="AlphaFoldDB" id="A0A8C4NN60"/>
<protein>
    <recommendedName>
        <fullName evidence="1">PH domain-containing protein</fullName>
    </recommendedName>
</protein>
<dbReference type="SUPFAM" id="SSF50729">
    <property type="entry name" value="PH domain-like"/>
    <property type="match status" value="1"/>
</dbReference>
<dbReference type="InterPro" id="IPR041681">
    <property type="entry name" value="PH_9"/>
</dbReference>
<keyword evidence="3" id="KW-1185">Reference proteome</keyword>
<dbReference type="Ensembl" id="ENSEBUT00000006562.1">
    <property type="protein sequence ID" value="ENSEBUP00000006113.1"/>
    <property type="gene ID" value="ENSEBUG00000004073.1"/>
</dbReference>
<dbReference type="PROSITE" id="PS50003">
    <property type="entry name" value="PH_DOMAIN"/>
    <property type="match status" value="1"/>
</dbReference>
<dbReference type="InterPro" id="IPR011993">
    <property type="entry name" value="PH-like_dom_sf"/>
</dbReference>
<evidence type="ECO:0000313" key="3">
    <source>
        <dbReference type="Proteomes" id="UP000694388"/>
    </source>
</evidence>